<evidence type="ECO:0000313" key="2">
    <source>
        <dbReference type="EMBL" id="KAK5630635.1"/>
    </source>
</evidence>
<comment type="caution">
    <text evidence="2">The sequence shown here is derived from an EMBL/GenBank/DDBJ whole genome shotgun (WGS) entry which is preliminary data.</text>
</comment>
<proteinExistence type="predicted"/>
<reference evidence="2 3" key="1">
    <citation type="submission" date="2023-10" db="EMBL/GenBank/DDBJ databases">
        <title>Draft genome sequence of Xylaria bambusicola isolate GMP-LS, the root and basal stem rot pathogen of sugarcane in Indonesia.</title>
        <authorList>
            <person name="Selvaraj P."/>
            <person name="Muralishankar V."/>
            <person name="Muruganantham S."/>
            <person name="Sp S."/>
            <person name="Haryani S."/>
            <person name="Lau K.J.X."/>
            <person name="Naqvi N.I."/>
        </authorList>
    </citation>
    <scope>NUCLEOTIDE SEQUENCE [LARGE SCALE GENOMIC DNA]</scope>
    <source>
        <strain evidence="2">GMP-LS</strain>
    </source>
</reference>
<evidence type="ECO:0000313" key="3">
    <source>
        <dbReference type="Proteomes" id="UP001305414"/>
    </source>
</evidence>
<feature type="compositionally biased region" description="Basic and acidic residues" evidence="1">
    <location>
        <begin position="27"/>
        <end position="55"/>
    </location>
</feature>
<organism evidence="2 3">
    <name type="scientific">Xylaria bambusicola</name>
    <dbReference type="NCBI Taxonomy" id="326684"/>
    <lineage>
        <taxon>Eukaryota</taxon>
        <taxon>Fungi</taxon>
        <taxon>Dikarya</taxon>
        <taxon>Ascomycota</taxon>
        <taxon>Pezizomycotina</taxon>
        <taxon>Sordariomycetes</taxon>
        <taxon>Xylariomycetidae</taxon>
        <taxon>Xylariales</taxon>
        <taxon>Xylariaceae</taxon>
        <taxon>Xylaria</taxon>
    </lineage>
</organism>
<feature type="region of interest" description="Disordered" evidence="1">
    <location>
        <begin position="15"/>
        <end position="66"/>
    </location>
</feature>
<dbReference type="Proteomes" id="UP001305414">
    <property type="component" value="Unassembled WGS sequence"/>
</dbReference>
<evidence type="ECO:0000256" key="1">
    <source>
        <dbReference type="SAM" id="MobiDB-lite"/>
    </source>
</evidence>
<accession>A0AAN7YYQ5</accession>
<protein>
    <submittedName>
        <fullName evidence="2">Uncharacterized protein</fullName>
    </submittedName>
</protein>
<sequence length="66" mass="7330">MVAVWLSGSVQGCTFDLGRDTPWSPRDNIRGEQEEGNVKGEQEEGTDKDRDDKSTNDILRGLDASF</sequence>
<keyword evidence="3" id="KW-1185">Reference proteome</keyword>
<name>A0AAN7YYQ5_9PEZI</name>
<dbReference type="EMBL" id="JAWHQM010000016">
    <property type="protein sequence ID" value="KAK5630635.1"/>
    <property type="molecule type" value="Genomic_DNA"/>
</dbReference>
<gene>
    <name evidence="2" type="ORF">RRF57_006350</name>
</gene>
<dbReference type="AlphaFoldDB" id="A0AAN7YYQ5"/>